<keyword evidence="2" id="KW-1185">Reference proteome</keyword>
<accession>A0ACC2IE48</accession>
<proteinExistence type="predicted"/>
<sequence>MTLVRKSRPLGFVEIKRPKRGMVDRVGGAVLISNHARLTSCWRLSFFLTERTVDLEIMPLSHLCGTTLGLRRPVSRLWGSKMPSRGWPRCPSGDKEWPPNRDSGRQQSHHPAERDELAGSMDGRTAARQQVAPHVLPVSEAGRKPLLSEADERRNQGSFINKDSVGGIHDHDTAPRLNGAIPANVAVPEVSEP</sequence>
<name>A0ACC2IE48_9PLEO</name>
<reference evidence="1" key="1">
    <citation type="submission" date="2022-11" db="EMBL/GenBank/DDBJ databases">
        <title>Genome Sequence of Boeremia exigua.</title>
        <authorList>
            <person name="Buettner E."/>
        </authorList>
    </citation>
    <scope>NUCLEOTIDE SEQUENCE</scope>
    <source>
        <strain evidence="1">CU02</strain>
    </source>
</reference>
<comment type="caution">
    <text evidence="1">The sequence shown here is derived from an EMBL/GenBank/DDBJ whole genome shotgun (WGS) entry which is preliminary data.</text>
</comment>
<evidence type="ECO:0000313" key="1">
    <source>
        <dbReference type="EMBL" id="KAJ8113424.1"/>
    </source>
</evidence>
<protein>
    <submittedName>
        <fullName evidence="1">Uncharacterized protein</fullName>
    </submittedName>
</protein>
<dbReference type="Proteomes" id="UP001153331">
    <property type="component" value="Unassembled WGS sequence"/>
</dbReference>
<dbReference type="EMBL" id="JAPHNI010000254">
    <property type="protein sequence ID" value="KAJ8113424.1"/>
    <property type="molecule type" value="Genomic_DNA"/>
</dbReference>
<evidence type="ECO:0000313" key="2">
    <source>
        <dbReference type="Proteomes" id="UP001153331"/>
    </source>
</evidence>
<organism evidence="1 2">
    <name type="scientific">Boeremia exigua</name>
    <dbReference type="NCBI Taxonomy" id="749465"/>
    <lineage>
        <taxon>Eukaryota</taxon>
        <taxon>Fungi</taxon>
        <taxon>Dikarya</taxon>
        <taxon>Ascomycota</taxon>
        <taxon>Pezizomycotina</taxon>
        <taxon>Dothideomycetes</taxon>
        <taxon>Pleosporomycetidae</taxon>
        <taxon>Pleosporales</taxon>
        <taxon>Pleosporineae</taxon>
        <taxon>Didymellaceae</taxon>
        <taxon>Boeremia</taxon>
    </lineage>
</organism>
<gene>
    <name evidence="1" type="ORF">OPT61_g4443</name>
</gene>